<proteinExistence type="predicted"/>
<name>A0A9P6M8B7_9FUNG</name>
<organism evidence="2 3">
    <name type="scientific">Modicella reniformis</name>
    <dbReference type="NCBI Taxonomy" id="1440133"/>
    <lineage>
        <taxon>Eukaryota</taxon>
        <taxon>Fungi</taxon>
        <taxon>Fungi incertae sedis</taxon>
        <taxon>Mucoromycota</taxon>
        <taxon>Mortierellomycotina</taxon>
        <taxon>Mortierellomycetes</taxon>
        <taxon>Mortierellales</taxon>
        <taxon>Mortierellaceae</taxon>
        <taxon>Modicella</taxon>
    </lineage>
</organism>
<dbReference type="AlphaFoldDB" id="A0A9P6M8B7"/>
<protein>
    <submittedName>
        <fullName evidence="2">Uncharacterized protein</fullName>
    </submittedName>
</protein>
<feature type="non-terminal residue" evidence="2">
    <location>
        <position position="77"/>
    </location>
</feature>
<comment type="caution">
    <text evidence="2">The sequence shown here is derived from an EMBL/GenBank/DDBJ whole genome shotgun (WGS) entry which is preliminary data.</text>
</comment>
<reference evidence="2" key="1">
    <citation type="journal article" date="2020" name="Fungal Divers.">
        <title>Resolving the Mortierellaceae phylogeny through synthesis of multi-gene phylogenetics and phylogenomics.</title>
        <authorList>
            <person name="Vandepol N."/>
            <person name="Liber J."/>
            <person name="Desiro A."/>
            <person name="Na H."/>
            <person name="Kennedy M."/>
            <person name="Barry K."/>
            <person name="Grigoriev I.V."/>
            <person name="Miller A.N."/>
            <person name="O'Donnell K."/>
            <person name="Stajich J.E."/>
            <person name="Bonito G."/>
        </authorList>
    </citation>
    <scope>NUCLEOTIDE SEQUENCE</scope>
    <source>
        <strain evidence="2">MES-2147</strain>
    </source>
</reference>
<feature type="compositionally biased region" description="Acidic residues" evidence="1">
    <location>
        <begin position="55"/>
        <end position="77"/>
    </location>
</feature>
<accession>A0A9P6M8B7</accession>
<evidence type="ECO:0000256" key="1">
    <source>
        <dbReference type="SAM" id="MobiDB-lite"/>
    </source>
</evidence>
<sequence length="77" mass="8980">MNDTEKIRVAPWHQSDEDLARLLQEQEYEAACRSTHRYLEGKERNFNITHHFPEDDNDDDDNDSNDGDDNNNGDDDG</sequence>
<dbReference type="EMBL" id="JAAAHW010004281">
    <property type="protein sequence ID" value="KAF9976164.1"/>
    <property type="molecule type" value="Genomic_DNA"/>
</dbReference>
<gene>
    <name evidence="2" type="ORF">BGZ65_007945</name>
</gene>
<evidence type="ECO:0000313" key="3">
    <source>
        <dbReference type="Proteomes" id="UP000749646"/>
    </source>
</evidence>
<keyword evidence="3" id="KW-1185">Reference proteome</keyword>
<feature type="region of interest" description="Disordered" evidence="1">
    <location>
        <begin position="43"/>
        <end position="77"/>
    </location>
</feature>
<evidence type="ECO:0000313" key="2">
    <source>
        <dbReference type="EMBL" id="KAF9976164.1"/>
    </source>
</evidence>
<dbReference type="Proteomes" id="UP000749646">
    <property type="component" value="Unassembled WGS sequence"/>
</dbReference>